<keyword evidence="2" id="KW-1185">Reference proteome</keyword>
<dbReference type="Pfam" id="PF04294">
    <property type="entry name" value="VanW"/>
    <property type="match status" value="1"/>
</dbReference>
<dbReference type="EMBL" id="AP024169">
    <property type="protein sequence ID" value="BCN30661.1"/>
    <property type="molecule type" value="Genomic_DNA"/>
</dbReference>
<dbReference type="AlphaFoldDB" id="A0A7R7EL86"/>
<dbReference type="PANTHER" id="PTHR35788:SF1">
    <property type="entry name" value="EXPORTED PROTEIN"/>
    <property type="match status" value="1"/>
</dbReference>
<proteinExistence type="predicted"/>
<dbReference type="InterPro" id="IPR007391">
    <property type="entry name" value="Vancomycin_resist_VanW"/>
</dbReference>
<dbReference type="InterPro" id="IPR052913">
    <property type="entry name" value="Glycopeptide_resist_protein"/>
</dbReference>
<dbReference type="Proteomes" id="UP000595897">
    <property type="component" value="Chromosome"/>
</dbReference>
<sequence length="274" mass="32341">MIKNSFQFNRRSRLRIYFGKKYYTCKRYLYWLLGPDIFSKDKPLSSDCNYEYIIHHTPLIRDLKDVELFLQYNKVENLKIAISKINNIVIHPGETFSFWRLLGKPTRAKGYKEGLILDSGHLRKGVGGGLCQLTNMLYWMALHTPLTITERYRHSYDVFPDSNRILPFGSGATCVYNYRDLMIKNNTGLSFQMKLWLTDSQLYGCILSNKPPIETYEIYEKDHYFKQELFSKYSRNNIICRKIYHLNGELIKDEVVAENHAFMMYDPLISSKNS</sequence>
<evidence type="ECO:0008006" key="3">
    <source>
        <dbReference type="Google" id="ProtNLM"/>
    </source>
</evidence>
<dbReference type="RefSeq" id="WP_271715865.1">
    <property type="nucleotide sequence ID" value="NZ_AP024169.1"/>
</dbReference>
<gene>
    <name evidence="1" type="ORF">bsdtb5_19560</name>
</gene>
<reference evidence="1 2" key="1">
    <citation type="submission" date="2020-11" db="EMBL/GenBank/DDBJ databases">
        <title>Draft genome sequencing of a Lachnospiraceae strain isolated from anoxic soil subjected to BSD treatment.</title>
        <authorList>
            <person name="Uek A."/>
            <person name="Tonouchi A."/>
        </authorList>
    </citation>
    <scope>NUCLEOTIDE SEQUENCE [LARGE SCALE GENOMIC DNA]</scope>
    <source>
        <strain evidence="1 2">TB5</strain>
    </source>
</reference>
<dbReference type="PANTHER" id="PTHR35788">
    <property type="entry name" value="EXPORTED PROTEIN-RELATED"/>
    <property type="match status" value="1"/>
</dbReference>
<evidence type="ECO:0000313" key="2">
    <source>
        <dbReference type="Proteomes" id="UP000595897"/>
    </source>
</evidence>
<accession>A0A7R7EL86</accession>
<evidence type="ECO:0000313" key="1">
    <source>
        <dbReference type="EMBL" id="BCN30661.1"/>
    </source>
</evidence>
<dbReference type="KEGG" id="ahb:bsdtb5_19560"/>
<name>A0A7R7EL86_9FIRM</name>
<organism evidence="1 2">
    <name type="scientific">Anaeromicropila herbilytica</name>
    <dbReference type="NCBI Taxonomy" id="2785025"/>
    <lineage>
        <taxon>Bacteria</taxon>
        <taxon>Bacillati</taxon>
        <taxon>Bacillota</taxon>
        <taxon>Clostridia</taxon>
        <taxon>Lachnospirales</taxon>
        <taxon>Lachnospiraceae</taxon>
        <taxon>Anaeromicropila</taxon>
    </lineage>
</organism>
<protein>
    <recommendedName>
        <fullName evidence="3">Vancomycin resistance protein VanW</fullName>
    </recommendedName>
</protein>